<dbReference type="EMBL" id="BGPR01003730">
    <property type="protein sequence ID" value="GBM91740.1"/>
    <property type="molecule type" value="Genomic_DNA"/>
</dbReference>
<protein>
    <submittedName>
        <fullName evidence="1">Uncharacterized protein</fullName>
    </submittedName>
</protein>
<name>A0A4Y2JNW8_ARAVE</name>
<accession>A0A4Y2JNW8</accession>
<dbReference type="AlphaFoldDB" id="A0A4Y2JNW8"/>
<comment type="caution">
    <text evidence="1">The sequence shown here is derived from an EMBL/GenBank/DDBJ whole genome shotgun (WGS) entry which is preliminary data.</text>
</comment>
<reference evidence="1 2" key="1">
    <citation type="journal article" date="2019" name="Sci. Rep.">
        <title>Orb-weaving spider Araneus ventricosus genome elucidates the spidroin gene catalogue.</title>
        <authorList>
            <person name="Kono N."/>
            <person name="Nakamura H."/>
            <person name="Ohtoshi R."/>
            <person name="Moran D.A.P."/>
            <person name="Shinohara A."/>
            <person name="Yoshida Y."/>
            <person name="Fujiwara M."/>
            <person name="Mori M."/>
            <person name="Tomita M."/>
            <person name="Arakawa K."/>
        </authorList>
    </citation>
    <scope>NUCLEOTIDE SEQUENCE [LARGE SCALE GENOMIC DNA]</scope>
</reference>
<dbReference type="Proteomes" id="UP000499080">
    <property type="component" value="Unassembled WGS sequence"/>
</dbReference>
<keyword evidence="2" id="KW-1185">Reference proteome</keyword>
<organism evidence="1 2">
    <name type="scientific">Araneus ventricosus</name>
    <name type="common">Orbweaver spider</name>
    <name type="synonym">Epeira ventricosa</name>
    <dbReference type="NCBI Taxonomy" id="182803"/>
    <lineage>
        <taxon>Eukaryota</taxon>
        <taxon>Metazoa</taxon>
        <taxon>Ecdysozoa</taxon>
        <taxon>Arthropoda</taxon>
        <taxon>Chelicerata</taxon>
        <taxon>Arachnida</taxon>
        <taxon>Araneae</taxon>
        <taxon>Araneomorphae</taxon>
        <taxon>Entelegynae</taxon>
        <taxon>Araneoidea</taxon>
        <taxon>Araneidae</taxon>
        <taxon>Araneus</taxon>
    </lineage>
</organism>
<gene>
    <name evidence="1" type="ORF">AVEN_270816_1</name>
</gene>
<dbReference type="OrthoDB" id="6435860at2759"/>
<proteinExistence type="predicted"/>
<evidence type="ECO:0000313" key="2">
    <source>
        <dbReference type="Proteomes" id="UP000499080"/>
    </source>
</evidence>
<sequence>MKTVVSDDAYRNFHQLCSRSSVLCFYSPIGSLVSNPEDLSRFKFLEVFSSRFLLVGSIFWLIHSLWQELWDLEIRNKLHLIKPRINMWSIIPTRVTDVKLTRLRIGHTRFTHKHLLFGESAPECPTFNSHRVTYFNSSPNMKELLGEFPHPRLFDYLKAIGFYSI</sequence>
<evidence type="ECO:0000313" key="1">
    <source>
        <dbReference type="EMBL" id="GBM91740.1"/>
    </source>
</evidence>